<protein>
    <submittedName>
        <fullName evidence="2">Uncharacterized protein</fullName>
    </submittedName>
</protein>
<proteinExistence type="predicted"/>
<gene>
    <name evidence="2" type="ORF">SDC9_191032</name>
</gene>
<sequence length="62" mass="7348">MNIDRALLDLHIGARDIFTDDAEREQHKPAKREHDRQQRRIARNGVAPNQRDHDADDHIDQR</sequence>
<name>A0A645HY97_9ZZZZ</name>
<organism evidence="2">
    <name type="scientific">bioreactor metagenome</name>
    <dbReference type="NCBI Taxonomy" id="1076179"/>
    <lineage>
        <taxon>unclassified sequences</taxon>
        <taxon>metagenomes</taxon>
        <taxon>ecological metagenomes</taxon>
    </lineage>
</organism>
<comment type="caution">
    <text evidence="2">The sequence shown here is derived from an EMBL/GenBank/DDBJ whole genome shotgun (WGS) entry which is preliminary data.</text>
</comment>
<reference evidence="2" key="1">
    <citation type="submission" date="2019-08" db="EMBL/GenBank/DDBJ databases">
        <authorList>
            <person name="Kucharzyk K."/>
            <person name="Murdoch R.W."/>
            <person name="Higgins S."/>
            <person name="Loffler F."/>
        </authorList>
    </citation>
    <scope>NUCLEOTIDE SEQUENCE</scope>
</reference>
<dbReference type="AlphaFoldDB" id="A0A645HY97"/>
<dbReference type="EMBL" id="VSSQ01101890">
    <property type="protein sequence ID" value="MPN43472.1"/>
    <property type="molecule type" value="Genomic_DNA"/>
</dbReference>
<accession>A0A645HY97</accession>
<evidence type="ECO:0000256" key="1">
    <source>
        <dbReference type="SAM" id="MobiDB-lite"/>
    </source>
</evidence>
<evidence type="ECO:0000313" key="2">
    <source>
        <dbReference type="EMBL" id="MPN43472.1"/>
    </source>
</evidence>
<feature type="compositionally biased region" description="Basic and acidic residues" evidence="1">
    <location>
        <begin position="24"/>
        <end position="38"/>
    </location>
</feature>
<feature type="region of interest" description="Disordered" evidence="1">
    <location>
        <begin position="16"/>
        <end position="62"/>
    </location>
</feature>
<feature type="compositionally biased region" description="Basic and acidic residues" evidence="1">
    <location>
        <begin position="50"/>
        <end position="62"/>
    </location>
</feature>